<comment type="caution">
    <text evidence="1">The sequence shown here is derived from an EMBL/GenBank/DDBJ whole genome shotgun (WGS) entry which is preliminary data.</text>
</comment>
<dbReference type="Proteomes" id="UP000499080">
    <property type="component" value="Unassembled WGS sequence"/>
</dbReference>
<reference evidence="1 2" key="1">
    <citation type="journal article" date="2019" name="Sci. Rep.">
        <title>Orb-weaving spider Araneus ventricosus genome elucidates the spidroin gene catalogue.</title>
        <authorList>
            <person name="Kono N."/>
            <person name="Nakamura H."/>
            <person name="Ohtoshi R."/>
            <person name="Moran D.A.P."/>
            <person name="Shinohara A."/>
            <person name="Yoshida Y."/>
            <person name="Fujiwara M."/>
            <person name="Mori M."/>
            <person name="Tomita M."/>
            <person name="Arakawa K."/>
        </authorList>
    </citation>
    <scope>NUCLEOTIDE SEQUENCE [LARGE SCALE GENOMIC DNA]</scope>
</reference>
<keyword evidence="2" id="KW-1185">Reference proteome</keyword>
<protein>
    <submittedName>
        <fullName evidence="1">Uncharacterized protein</fullName>
    </submittedName>
</protein>
<name>A0A4Y2FA45_ARAVE</name>
<gene>
    <name evidence="1" type="ORF">AVEN_40285_1</name>
</gene>
<organism evidence="1 2">
    <name type="scientific">Araneus ventricosus</name>
    <name type="common">Orbweaver spider</name>
    <name type="synonym">Epeira ventricosa</name>
    <dbReference type="NCBI Taxonomy" id="182803"/>
    <lineage>
        <taxon>Eukaryota</taxon>
        <taxon>Metazoa</taxon>
        <taxon>Ecdysozoa</taxon>
        <taxon>Arthropoda</taxon>
        <taxon>Chelicerata</taxon>
        <taxon>Arachnida</taxon>
        <taxon>Araneae</taxon>
        <taxon>Araneomorphae</taxon>
        <taxon>Entelegynae</taxon>
        <taxon>Araneoidea</taxon>
        <taxon>Araneidae</taxon>
        <taxon>Araneus</taxon>
    </lineage>
</organism>
<evidence type="ECO:0000313" key="1">
    <source>
        <dbReference type="EMBL" id="GBM37336.1"/>
    </source>
</evidence>
<dbReference type="AlphaFoldDB" id="A0A4Y2FA45"/>
<sequence length="112" mass="12465">MSPHHDHSCGQRRPCNNNVQRCYIWEKGDFSERLLTRSAPITMEVEVIKNEFVILPAQSGGYVRLARAVGRAVDVAEAGRPGDSRFGGALSVVFRSPGTYRKGEEESEEEDV</sequence>
<evidence type="ECO:0000313" key="2">
    <source>
        <dbReference type="Proteomes" id="UP000499080"/>
    </source>
</evidence>
<proteinExistence type="predicted"/>
<dbReference type="EMBL" id="BGPR01000836">
    <property type="protein sequence ID" value="GBM37336.1"/>
    <property type="molecule type" value="Genomic_DNA"/>
</dbReference>
<accession>A0A4Y2FA45</accession>